<dbReference type="EMBL" id="LNYG01000012">
    <property type="protein sequence ID" value="KTD09501.1"/>
    <property type="molecule type" value="Genomic_DNA"/>
</dbReference>
<dbReference type="Proteomes" id="UP000093336">
    <property type="component" value="Unassembled WGS sequence"/>
</dbReference>
<accession>A0A0W0UPC2</accession>
<reference evidence="2 4" key="1">
    <citation type="submission" date="2015-11" db="EMBL/GenBank/DDBJ databases">
        <title>Genomic analysis of 38 Legionella species identifies large and diverse effector repertoires.</title>
        <authorList>
            <person name="Burstein D."/>
            <person name="Amaro F."/>
            <person name="Zusman T."/>
            <person name="Lifshitz Z."/>
            <person name="Cohen O."/>
            <person name="Gilbert J.A."/>
            <person name="Pupko T."/>
            <person name="Shuman H.A."/>
            <person name="Segal G."/>
        </authorList>
    </citation>
    <scope>NUCLEOTIDE SEQUENCE [LARGE SCALE GENOMIC DNA]</scope>
    <source>
        <strain evidence="2 4">JA-26-G1-E2</strain>
    </source>
</reference>
<evidence type="ECO:0000256" key="1">
    <source>
        <dbReference type="SAM" id="MobiDB-lite"/>
    </source>
</evidence>
<gene>
    <name evidence="3" type="ORF">A8135_10250</name>
    <name evidence="2" type="ORF">Ljam_0851</name>
</gene>
<keyword evidence="5" id="KW-1185">Reference proteome</keyword>
<proteinExistence type="predicted"/>
<dbReference type="EMBL" id="LYOZ01000006">
    <property type="protein sequence ID" value="OCH98678.1"/>
    <property type="molecule type" value="Genomic_DNA"/>
</dbReference>
<sequence length="369" mass="42311">MPYSKFTYSSNQAGLNRQEVFTSLVDELQQFPYQQDKNFHPGVLNTEKLPLNKGECIIRSSGSVAGCISIEYCTPEGIRYAYRLQRVMQHQMPLFENKSEANDGSKKIATSLNVIAQNMGNRVPDTYATAERLSFRDLIAALEEIGLTVVKRPPIETEAAFPHRFLHLLFAYLHTSTTGNELKKYNACNFAIFHYYGLSREVNSEKPDRIYYWVYQNNTAPKLSSIPYEKLLKCVKFYLLKKYPDQPFSDISSELEQVVPMNKSGHRIAEENPLISAQSLESIEKDLVYWDRQKPGSLQHDVESMDLSTLDFARMFANNSDNNNMKRSSSLENLWCRLWSTKEEEEEQADSPEENYNTSPTGGQSYSGF</sequence>
<evidence type="ECO:0000313" key="5">
    <source>
        <dbReference type="Proteomes" id="UP000093336"/>
    </source>
</evidence>
<dbReference type="PATRIC" id="fig|455.5.peg.903"/>
<organism evidence="2 4">
    <name type="scientific">Legionella jamestowniensis</name>
    <dbReference type="NCBI Taxonomy" id="455"/>
    <lineage>
        <taxon>Bacteria</taxon>
        <taxon>Pseudomonadati</taxon>
        <taxon>Pseudomonadota</taxon>
        <taxon>Gammaproteobacteria</taxon>
        <taxon>Legionellales</taxon>
        <taxon>Legionellaceae</taxon>
        <taxon>Legionella</taxon>
    </lineage>
</organism>
<feature type="compositionally biased region" description="Acidic residues" evidence="1">
    <location>
        <begin position="343"/>
        <end position="353"/>
    </location>
</feature>
<evidence type="ECO:0000313" key="2">
    <source>
        <dbReference type="EMBL" id="KTD09501.1"/>
    </source>
</evidence>
<name>A0A0W0UPC2_9GAMM</name>
<dbReference type="AlphaFoldDB" id="A0A0W0UPC2"/>
<comment type="caution">
    <text evidence="2">The sequence shown here is derived from an EMBL/GenBank/DDBJ whole genome shotgun (WGS) entry which is preliminary data.</text>
</comment>
<reference evidence="3 5" key="2">
    <citation type="submission" date="2016-05" db="EMBL/GenBank/DDBJ databases">
        <authorList>
            <person name="Prochazka B."/>
            <person name="Indra A."/>
            <person name="Hasenberger P."/>
            <person name="Blaschitz M."/>
            <person name="Wagner L."/>
            <person name="Wewalka G."/>
            <person name="Sorschag S."/>
            <person name="Schmid D."/>
            <person name="Ruppitsch W."/>
        </authorList>
    </citation>
    <scope>NUCLEOTIDE SEQUENCE [LARGE SCALE GENOMIC DNA]</scope>
    <source>
        <strain evidence="3 5">974010_12</strain>
    </source>
</reference>
<dbReference type="RefSeq" id="WP_058448887.1">
    <property type="nucleotide sequence ID" value="NZ_LYOZ01000006.1"/>
</dbReference>
<dbReference type="Proteomes" id="UP000054715">
    <property type="component" value="Unassembled WGS sequence"/>
</dbReference>
<feature type="compositionally biased region" description="Polar residues" evidence="1">
    <location>
        <begin position="355"/>
        <end position="369"/>
    </location>
</feature>
<evidence type="ECO:0000313" key="4">
    <source>
        <dbReference type="Proteomes" id="UP000054715"/>
    </source>
</evidence>
<feature type="region of interest" description="Disordered" evidence="1">
    <location>
        <begin position="342"/>
        <end position="369"/>
    </location>
</feature>
<evidence type="ECO:0000313" key="3">
    <source>
        <dbReference type="EMBL" id="OCH98678.1"/>
    </source>
</evidence>
<protein>
    <submittedName>
        <fullName evidence="2">Uncharacterized protein</fullName>
    </submittedName>
</protein>